<dbReference type="SUPFAM" id="SSF52540">
    <property type="entry name" value="P-loop containing nucleoside triphosphate hydrolases"/>
    <property type="match status" value="1"/>
</dbReference>
<dbReference type="PANTHER" id="PTHR22605:SF16">
    <property type="entry name" value="E3 UBIQUITIN-PROTEIN LIGASE RNF213"/>
    <property type="match status" value="1"/>
</dbReference>
<dbReference type="GO" id="GO:0016887">
    <property type="term" value="F:ATP hydrolysis activity"/>
    <property type="evidence" value="ECO:0007669"/>
    <property type="project" value="InterPro"/>
</dbReference>
<evidence type="ECO:0000313" key="1">
    <source>
        <dbReference type="EnsemblMetazoa" id="Aqu2.1.03905_001"/>
    </source>
</evidence>
<dbReference type="STRING" id="400682.A0A1X7SP72"/>
<organism evidence="1">
    <name type="scientific">Amphimedon queenslandica</name>
    <name type="common">Sponge</name>
    <dbReference type="NCBI Taxonomy" id="400682"/>
    <lineage>
        <taxon>Eukaryota</taxon>
        <taxon>Metazoa</taxon>
        <taxon>Porifera</taxon>
        <taxon>Demospongiae</taxon>
        <taxon>Heteroscleromorpha</taxon>
        <taxon>Haplosclerida</taxon>
        <taxon>Niphatidae</taxon>
        <taxon>Amphimedon</taxon>
    </lineage>
</organism>
<dbReference type="InParanoid" id="A0A1X7SP72"/>
<evidence type="ECO:0008006" key="2">
    <source>
        <dbReference type="Google" id="ProtNLM"/>
    </source>
</evidence>
<dbReference type="InterPro" id="IPR031248">
    <property type="entry name" value="RNF213"/>
</dbReference>
<sequence length="474" mass="53486">MIKKIHGGTTETDIVKMVEKAETLASINMTKYGIDTVLFFDEANTSDALGLIKEVMCDRRINGRQIVNNVKFIAACNPYRKHTNLMINKLESAGLGFFVKASETQQKLGKIPLRQLVYRVLDLPPSMRPLVYDFGQLNFNTEKDYIFQIVKNRCLYIPQVTEKSDVIQAVTDILVWSQNHMREKNDECSFVSLRDVERAMIVFSYFCQKKDIFINKVAEKAEKEQKHPVDDITRSLILAVSVCFHARLTNRAVFEEGVAKQFKAPLTLAGRDQFCNEIRWCQDILLDNMKLGENIARNAALRENIFMMVICIELRIPLFLVGKPGSSKSLAKSIVSTSMLGRASEKELMKEMKAVQMFSYQCSQLSTPESVIEVFEVAKSFQTEEQDVGSYVSVVVLDEVGLAEDSPNLPLKALHPLLEDGTEGADSSLQIVSREQRVAFIGISNWALDPAKMNRGVMVTRGDPDETELELSAR</sequence>
<dbReference type="Gene3D" id="3.40.50.300">
    <property type="entry name" value="P-loop containing nucleotide triphosphate hydrolases"/>
    <property type="match status" value="1"/>
</dbReference>
<dbReference type="OrthoDB" id="2423195at2759"/>
<reference evidence="1" key="1">
    <citation type="submission" date="2017-05" db="UniProtKB">
        <authorList>
            <consortium name="EnsemblMetazoa"/>
        </authorList>
    </citation>
    <scope>IDENTIFICATION</scope>
</reference>
<dbReference type="GO" id="GO:0004842">
    <property type="term" value="F:ubiquitin-protein transferase activity"/>
    <property type="evidence" value="ECO:0007669"/>
    <property type="project" value="InterPro"/>
</dbReference>
<name>A0A1X7SP72_AMPQE</name>
<dbReference type="AlphaFoldDB" id="A0A1X7SP72"/>
<dbReference type="InterPro" id="IPR027417">
    <property type="entry name" value="P-loop_NTPase"/>
</dbReference>
<dbReference type="eggNOG" id="ENOG502QQ65">
    <property type="taxonomic scope" value="Eukaryota"/>
</dbReference>
<dbReference type="EnsemblMetazoa" id="Aqu2.1.03905_001">
    <property type="protein sequence ID" value="Aqu2.1.03905_001"/>
    <property type="gene ID" value="Aqu2.1.03905"/>
</dbReference>
<protein>
    <recommendedName>
        <fullName evidence="2">ATPase AAA-type core domain-containing protein</fullName>
    </recommendedName>
</protein>
<accession>A0A1X7SP72</accession>
<proteinExistence type="predicted"/>
<dbReference type="PANTHER" id="PTHR22605">
    <property type="entry name" value="RZ-TYPE DOMAIN-CONTAINING PROTEIN"/>
    <property type="match status" value="1"/>
</dbReference>